<name>A0A1H7YWN4_9NOCA</name>
<reference evidence="2" key="1">
    <citation type="submission" date="2016-10" db="EMBL/GenBank/DDBJ databases">
        <authorList>
            <person name="Varghese N."/>
            <person name="Submissions S."/>
        </authorList>
    </citation>
    <scope>NUCLEOTIDE SEQUENCE [LARGE SCALE GENOMIC DNA]</scope>
    <source>
        <strain evidence="2">DSM 44675</strain>
    </source>
</reference>
<proteinExistence type="predicted"/>
<dbReference type="AlphaFoldDB" id="A0A1H7YWN4"/>
<accession>A0A1H7YWN4</accession>
<organism evidence="1 2">
    <name type="scientific">Rhodococcus maanshanensis</name>
    <dbReference type="NCBI Taxonomy" id="183556"/>
    <lineage>
        <taxon>Bacteria</taxon>
        <taxon>Bacillati</taxon>
        <taxon>Actinomycetota</taxon>
        <taxon>Actinomycetes</taxon>
        <taxon>Mycobacteriales</taxon>
        <taxon>Nocardiaceae</taxon>
        <taxon>Rhodococcus</taxon>
    </lineage>
</organism>
<keyword evidence="2" id="KW-1185">Reference proteome</keyword>
<sequence length="35" mass="3952">MSMTANDQHQPANSRAIATFATVGRLRRSRNVTHR</sequence>
<feature type="non-terminal residue" evidence="1">
    <location>
        <position position="35"/>
    </location>
</feature>
<gene>
    <name evidence="1" type="ORF">SAMN05444583_1532</name>
</gene>
<evidence type="ECO:0000313" key="1">
    <source>
        <dbReference type="EMBL" id="SEM50560.1"/>
    </source>
</evidence>
<protein>
    <submittedName>
        <fullName evidence="1">Uncharacterized protein</fullName>
    </submittedName>
</protein>
<dbReference type="EMBL" id="FOAW01000053">
    <property type="protein sequence ID" value="SEM50560.1"/>
    <property type="molecule type" value="Genomic_DNA"/>
</dbReference>
<evidence type="ECO:0000313" key="2">
    <source>
        <dbReference type="Proteomes" id="UP000198677"/>
    </source>
</evidence>
<dbReference type="Proteomes" id="UP000198677">
    <property type="component" value="Unassembled WGS sequence"/>
</dbReference>